<evidence type="ECO:0000313" key="2">
    <source>
        <dbReference type="EMBL" id="KAL3746955.1"/>
    </source>
</evidence>
<dbReference type="InterPro" id="IPR050232">
    <property type="entry name" value="FBL13/AtMIF1-like"/>
</dbReference>
<dbReference type="InterPro" id="IPR006566">
    <property type="entry name" value="FBD"/>
</dbReference>
<reference evidence="2 3" key="1">
    <citation type="submission" date="2024-11" db="EMBL/GenBank/DDBJ databases">
        <title>Chromosome-level genome assembly of Eucalyptus globulus Labill. provides insights into its genome evolution.</title>
        <authorList>
            <person name="Li X."/>
        </authorList>
    </citation>
    <scope>NUCLEOTIDE SEQUENCE [LARGE SCALE GENOMIC DNA]</scope>
    <source>
        <strain evidence="2">CL2024</strain>
        <tissue evidence="2">Fresh tender leaves</tissue>
    </source>
</reference>
<accession>A0ABD3LF98</accession>
<dbReference type="AlphaFoldDB" id="A0ABD3LF98"/>
<dbReference type="Gene3D" id="1.20.1280.50">
    <property type="match status" value="1"/>
</dbReference>
<dbReference type="Pfam" id="PF08387">
    <property type="entry name" value="FBD"/>
    <property type="match status" value="1"/>
</dbReference>
<dbReference type="Pfam" id="PF00646">
    <property type="entry name" value="F-box"/>
    <property type="match status" value="1"/>
</dbReference>
<dbReference type="SMART" id="SM00579">
    <property type="entry name" value="FBD"/>
    <property type="match status" value="1"/>
</dbReference>
<dbReference type="PANTHER" id="PTHR31900">
    <property type="entry name" value="F-BOX/RNI SUPERFAMILY PROTEIN-RELATED"/>
    <property type="match status" value="1"/>
</dbReference>
<dbReference type="Proteomes" id="UP001634007">
    <property type="component" value="Unassembled WGS sequence"/>
</dbReference>
<protein>
    <recommendedName>
        <fullName evidence="1">F-box domain-containing protein</fullName>
    </recommendedName>
</protein>
<dbReference type="EMBL" id="JBJKBG010000003">
    <property type="protein sequence ID" value="KAL3746955.1"/>
    <property type="molecule type" value="Genomic_DNA"/>
</dbReference>
<evidence type="ECO:0000313" key="3">
    <source>
        <dbReference type="Proteomes" id="UP001634007"/>
    </source>
</evidence>
<dbReference type="Gene3D" id="3.80.10.10">
    <property type="entry name" value="Ribonuclease Inhibitor"/>
    <property type="match status" value="1"/>
</dbReference>
<gene>
    <name evidence="2" type="ORF">ACJRO7_015830</name>
</gene>
<dbReference type="InterPro" id="IPR055357">
    <property type="entry name" value="LRR_At1g61320_AtMIF1"/>
</dbReference>
<sequence length="462" mass="53407">MDRDDGRDAISNLPDSVLLHILSFLPPRDAVRTVMVPGFRYLWTSTRHLSFDHRPYHDRKKLETAFEVDDKFVDFTDHVLTLHESPTIDSFRLNLNCASEVDPHDSENEEYVTPVRRRTWTKLDTCSSLVELKLASCVVRPVAGRVQLRSLRRLFMNKIDLTENKMADIPSGSPPLKELSLEDCYGLHEPKFCCGPSIEELNLERCGGLEKLDLTRSDIKHLMIDHYGDLELVCPNVKILDIAGCLDYVKVTDMSSLVDTSLCFSDYKIYPPGEYCEFRLLLEKLSCSTYFMPCDWCILVLTMWELTNHPCPSFAWKHVTLQMHLRKQYVFGICSLLRNSHFLETLTIYVYPERDDNKAKWRSVDGTFPCLEHQLKHVKIYGYVLEPDVNELIEFLFKNAQVLEKMEISIEKTLQQTCSKYMFSSDIGHPSKDYCTSDALLEFSQKFLSFPRASTRAVLHLG</sequence>
<comment type="caution">
    <text evidence="2">The sequence shown here is derived from an EMBL/GenBank/DDBJ whole genome shotgun (WGS) entry which is preliminary data.</text>
</comment>
<dbReference type="InterPro" id="IPR036047">
    <property type="entry name" value="F-box-like_dom_sf"/>
</dbReference>
<dbReference type="SUPFAM" id="SSF81383">
    <property type="entry name" value="F-box domain"/>
    <property type="match status" value="1"/>
</dbReference>
<evidence type="ECO:0000259" key="1">
    <source>
        <dbReference type="PROSITE" id="PS50181"/>
    </source>
</evidence>
<dbReference type="PANTHER" id="PTHR31900:SF30">
    <property type="entry name" value="SUPERFAMILY PROTEIN, PUTATIVE-RELATED"/>
    <property type="match status" value="1"/>
</dbReference>
<organism evidence="2 3">
    <name type="scientific">Eucalyptus globulus</name>
    <name type="common">Tasmanian blue gum</name>
    <dbReference type="NCBI Taxonomy" id="34317"/>
    <lineage>
        <taxon>Eukaryota</taxon>
        <taxon>Viridiplantae</taxon>
        <taxon>Streptophyta</taxon>
        <taxon>Embryophyta</taxon>
        <taxon>Tracheophyta</taxon>
        <taxon>Spermatophyta</taxon>
        <taxon>Magnoliopsida</taxon>
        <taxon>eudicotyledons</taxon>
        <taxon>Gunneridae</taxon>
        <taxon>Pentapetalae</taxon>
        <taxon>rosids</taxon>
        <taxon>malvids</taxon>
        <taxon>Myrtales</taxon>
        <taxon>Myrtaceae</taxon>
        <taxon>Myrtoideae</taxon>
        <taxon>Eucalypteae</taxon>
        <taxon>Eucalyptus</taxon>
    </lineage>
</organism>
<keyword evidence="3" id="KW-1185">Reference proteome</keyword>
<dbReference type="SUPFAM" id="SSF52047">
    <property type="entry name" value="RNI-like"/>
    <property type="match status" value="1"/>
</dbReference>
<name>A0ABD3LF98_EUCGL</name>
<dbReference type="InterPro" id="IPR001810">
    <property type="entry name" value="F-box_dom"/>
</dbReference>
<dbReference type="InterPro" id="IPR032675">
    <property type="entry name" value="LRR_dom_sf"/>
</dbReference>
<feature type="domain" description="F-box" evidence="1">
    <location>
        <begin position="7"/>
        <end position="36"/>
    </location>
</feature>
<proteinExistence type="predicted"/>
<dbReference type="PROSITE" id="PS50181">
    <property type="entry name" value="FBOX"/>
    <property type="match status" value="1"/>
</dbReference>
<dbReference type="Pfam" id="PF23622">
    <property type="entry name" value="LRR_At1g61320_AtMIF1"/>
    <property type="match status" value="1"/>
</dbReference>